<evidence type="ECO:0000313" key="1">
    <source>
        <dbReference type="EMBL" id="MBF1306271.1"/>
    </source>
</evidence>
<dbReference type="Proteomes" id="UP000758611">
    <property type="component" value="Unassembled WGS sequence"/>
</dbReference>
<sequence length="430" mass="48554">MLEEVLRFLSIQTSELDNEIEDLISSIKEKVLEDKRLKRSSNLNNFDRFKAEFDLYLSIDADLKKLQSKLPDLTLKEFSKIADIILSKVIPTTLEEDFVIEAKITKVESDKVSSPIKVMSPVSGLAKAEFVVYGDLKVLIREDVVKVPTPGVVIIPKGFSDEITFDDFNQKRSTLNPYPGKFQNVFDYPEDFFDGAFINKLNGIITNKKLNLSDLNSVFSRPSDYKITKNDLFAGIDIGGTPTNLLTVAFSNKTSGLQMGSSKIFEVSKKYENLFSQKVSNLNNSDKKLIKDGVKDLTENLFKRLDKRGVKVVVLGLVRGVNLSQSCTDKENVFQYFFRLLAKQFIESKFFLMVADENHTSQVDPTNNELSCNKDFEQTKLKRSGHKVTLSSGVSVDADLNAAYNIIRIVRPFTKVTHKDNTYNLISLIS</sequence>
<evidence type="ECO:0000313" key="2">
    <source>
        <dbReference type="Proteomes" id="UP000758611"/>
    </source>
</evidence>
<protein>
    <submittedName>
        <fullName evidence="1">Uncharacterized protein</fullName>
    </submittedName>
</protein>
<reference evidence="1" key="1">
    <citation type="submission" date="2020-04" db="EMBL/GenBank/DDBJ databases">
        <title>Deep metagenomics examines the oral microbiome during advanced dental caries in children, revealing novel taxa and co-occurrences with host molecules.</title>
        <authorList>
            <person name="Baker J.L."/>
            <person name="Morton J.T."/>
            <person name="Dinis M."/>
            <person name="Alvarez R."/>
            <person name="Tran N.C."/>
            <person name="Knight R."/>
            <person name="Edlund A."/>
        </authorList>
    </citation>
    <scope>NUCLEOTIDE SEQUENCE</scope>
    <source>
        <strain evidence="1">JCVI_23_bin.11</strain>
    </source>
</reference>
<organism evidence="1 2">
    <name type="scientific">Parvimonas micra</name>
    <dbReference type="NCBI Taxonomy" id="33033"/>
    <lineage>
        <taxon>Bacteria</taxon>
        <taxon>Bacillati</taxon>
        <taxon>Bacillota</taxon>
        <taxon>Tissierellia</taxon>
        <taxon>Tissierellales</taxon>
        <taxon>Peptoniphilaceae</taxon>
        <taxon>Parvimonas</taxon>
    </lineage>
</organism>
<name>A0A930E362_9FIRM</name>
<dbReference type="EMBL" id="JABZRE010000001">
    <property type="protein sequence ID" value="MBF1306271.1"/>
    <property type="molecule type" value="Genomic_DNA"/>
</dbReference>
<dbReference type="AlphaFoldDB" id="A0A930E362"/>
<comment type="caution">
    <text evidence="1">The sequence shown here is derived from an EMBL/GenBank/DDBJ whole genome shotgun (WGS) entry which is preliminary data.</text>
</comment>
<dbReference type="RefSeq" id="WP_278476724.1">
    <property type="nucleotide sequence ID" value="NZ_JABZRE010000001.1"/>
</dbReference>
<gene>
    <name evidence="1" type="ORF">HXM94_00590</name>
</gene>
<accession>A0A930E362</accession>
<proteinExistence type="predicted"/>